<dbReference type="Gene3D" id="3.30.40.10">
    <property type="entry name" value="Zinc/RING finger domain, C3HC4 (zinc finger)"/>
    <property type="match status" value="1"/>
</dbReference>
<feature type="region of interest" description="Disordered" evidence="5">
    <location>
        <begin position="787"/>
        <end position="842"/>
    </location>
</feature>
<name>A0A6A6DAY7_9PEZI</name>
<evidence type="ECO:0000313" key="8">
    <source>
        <dbReference type="Proteomes" id="UP000800200"/>
    </source>
</evidence>
<dbReference type="GO" id="GO:0008270">
    <property type="term" value="F:zinc ion binding"/>
    <property type="evidence" value="ECO:0007669"/>
    <property type="project" value="UniProtKB-KW"/>
</dbReference>
<feature type="compositionally biased region" description="Polar residues" evidence="5">
    <location>
        <begin position="649"/>
        <end position="658"/>
    </location>
</feature>
<evidence type="ECO:0000259" key="6">
    <source>
        <dbReference type="PROSITE" id="PS50089"/>
    </source>
</evidence>
<feature type="compositionally biased region" description="Polar residues" evidence="5">
    <location>
        <begin position="615"/>
        <end position="629"/>
    </location>
</feature>
<keyword evidence="1" id="KW-0479">Metal-binding</keyword>
<dbReference type="AlphaFoldDB" id="A0A6A6DAY7"/>
<feature type="compositionally biased region" description="Polar residues" evidence="5">
    <location>
        <begin position="16"/>
        <end position="58"/>
    </location>
</feature>
<dbReference type="SMART" id="SM00184">
    <property type="entry name" value="RING"/>
    <property type="match status" value="1"/>
</dbReference>
<feature type="compositionally biased region" description="Pro residues" evidence="5">
    <location>
        <begin position="1"/>
        <end position="12"/>
    </location>
</feature>
<dbReference type="InterPro" id="IPR017907">
    <property type="entry name" value="Znf_RING_CS"/>
</dbReference>
<dbReference type="InterPro" id="IPR013083">
    <property type="entry name" value="Znf_RING/FYVE/PHD"/>
</dbReference>
<feature type="compositionally biased region" description="Polar residues" evidence="5">
    <location>
        <begin position="914"/>
        <end position="924"/>
    </location>
</feature>
<feature type="domain" description="RING-type" evidence="6">
    <location>
        <begin position="110"/>
        <end position="151"/>
    </location>
</feature>
<feature type="region of interest" description="Disordered" evidence="5">
    <location>
        <begin position="333"/>
        <end position="668"/>
    </location>
</feature>
<evidence type="ECO:0000256" key="5">
    <source>
        <dbReference type="SAM" id="MobiDB-lite"/>
    </source>
</evidence>
<dbReference type="Proteomes" id="UP000800200">
    <property type="component" value="Unassembled WGS sequence"/>
</dbReference>
<keyword evidence="2 4" id="KW-0863">Zinc-finger</keyword>
<dbReference type="InterPro" id="IPR018957">
    <property type="entry name" value="Znf_C3HC4_RING-type"/>
</dbReference>
<dbReference type="PANTHER" id="PTHR23327">
    <property type="entry name" value="RING FINGER PROTEIN 127"/>
    <property type="match status" value="1"/>
</dbReference>
<feature type="compositionally biased region" description="Low complexity" evidence="5">
    <location>
        <begin position="468"/>
        <end position="481"/>
    </location>
</feature>
<dbReference type="EMBL" id="ML994703">
    <property type="protein sequence ID" value="KAF2176704.1"/>
    <property type="molecule type" value="Genomic_DNA"/>
</dbReference>
<feature type="compositionally biased region" description="Low complexity" evidence="5">
    <location>
        <begin position="1049"/>
        <end position="1063"/>
    </location>
</feature>
<evidence type="ECO:0000313" key="7">
    <source>
        <dbReference type="EMBL" id="KAF2176704.1"/>
    </source>
</evidence>
<evidence type="ECO:0000256" key="2">
    <source>
        <dbReference type="ARBA" id="ARBA00022771"/>
    </source>
</evidence>
<feature type="compositionally biased region" description="Polar residues" evidence="5">
    <location>
        <begin position="881"/>
        <end position="899"/>
    </location>
</feature>
<dbReference type="PROSITE" id="PS00518">
    <property type="entry name" value="ZF_RING_1"/>
    <property type="match status" value="1"/>
</dbReference>
<evidence type="ECO:0000256" key="1">
    <source>
        <dbReference type="ARBA" id="ARBA00022723"/>
    </source>
</evidence>
<accession>A0A6A6DAY7</accession>
<dbReference type="OrthoDB" id="6105938at2759"/>
<feature type="compositionally biased region" description="Polar residues" evidence="5">
    <location>
        <begin position="787"/>
        <end position="807"/>
    </location>
</feature>
<dbReference type="PROSITE" id="PS50089">
    <property type="entry name" value="ZF_RING_2"/>
    <property type="match status" value="1"/>
</dbReference>
<dbReference type="InterPro" id="IPR001841">
    <property type="entry name" value="Znf_RING"/>
</dbReference>
<reference evidence="7" key="1">
    <citation type="journal article" date="2020" name="Stud. Mycol.">
        <title>101 Dothideomycetes genomes: a test case for predicting lifestyles and emergence of pathogens.</title>
        <authorList>
            <person name="Haridas S."/>
            <person name="Albert R."/>
            <person name="Binder M."/>
            <person name="Bloem J."/>
            <person name="Labutti K."/>
            <person name="Salamov A."/>
            <person name="Andreopoulos B."/>
            <person name="Baker S."/>
            <person name="Barry K."/>
            <person name="Bills G."/>
            <person name="Bluhm B."/>
            <person name="Cannon C."/>
            <person name="Castanera R."/>
            <person name="Culley D."/>
            <person name="Daum C."/>
            <person name="Ezra D."/>
            <person name="Gonzalez J."/>
            <person name="Henrissat B."/>
            <person name="Kuo A."/>
            <person name="Liang C."/>
            <person name="Lipzen A."/>
            <person name="Lutzoni F."/>
            <person name="Magnuson J."/>
            <person name="Mondo S."/>
            <person name="Nolan M."/>
            <person name="Ohm R."/>
            <person name="Pangilinan J."/>
            <person name="Park H.-J."/>
            <person name="Ramirez L."/>
            <person name="Alfaro M."/>
            <person name="Sun H."/>
            <person name="Tritt A."/>
            <person name="Yoshinaga Y."/>
            <person name="Zwiers L.-H."/>
            <person name="Turgeon B."/>
            <person name="Goodwin S."/>
            <person name="Spatafora J."/>
            <person name="Crous P."/>
            <person name="Grigoriev I."/>
        </authorList>
    </citation>
    <scope>NUCLEOTIDE SEQUENCE</scope>
    <source>
        <strain evidence="7">CBS 207.26</strain>
    </source>
</reference>
<feature type="region of interest" description="Disordered" evidence="5">
    <location>
        <begin position="689"/>
        <end position="765"/>
    </location>
</feature>
<proteinExistence type="predicted"/>
<feature type="compositionally biased region" description="Low complexity" evidence="5">
    <location>
        <begin position="1024"/>
        <end position="1037"/>
    </location>
</feature>
<feature type="compositionally biased region" description="Low complexity" evidence="5">
    <location>
        <begin position="392"/>
        <end position="405"/>
    </location>
</feature>
<evidence type="ECO:0000256" key="4">
    <source>
        <dbReference type="PROSITE-ProRule" id="PRU00175"/>
    </source>
</evidence>
<feature type="compositionally biased region" description="Acidic residues" evidence="5">
    <location>
        <begin position="361"/>
        <end position="391"/>
    </location>
</feature>
<dbReference type="Pfam" id="PF00097">
    <property type="entry name" value="zf-C3HC4"/>
    <property type="match status" value="1"/>
</dbReference>
<dbReference type="SUPFAM" id="SSF57850">
    <property type="entry name" value="RING/U-box"/>
    <property type="match status" value="1"/>
</dbReference>
<feature type="region of interest" description="Disordered" evidence="5">
    <location>
        <begin position="1"/>
        <end position="92"/>
    </location>
</feature>
<feature type="compositionally biased region" description="Low complexity" evidence="5">
    <location>
        <begin position="826"/>
        <end position="842"/>
    </location>
</feature>
<feature type="compositionally biased region" description="Acidic residues" evidence="5">
    <location>
        <begin position="587"/>
        <end position="598"/>
    </location>
</feature>
<feature type="compositionally biased region" description="Basic and acidic residues" evidence="5">
    <location>
        <begin position="59"/>
        <end position="92"/>
    </location>
</feature>
<feature type="compositionally biased region" description="Pro residues" evidence="5">
    <location>
        <begin position="716"/>
        <end position="728"/>
    </location>
</feature>
<feature type="compositionally biased region" description="Acidic residues" evidence="5">
    <location>
        <begin position="505"/>
        <end position="514"/>
    </location>
</feature>
<sequence length="1137" mass="124223">MNTRPSPTPPASARPKNSTSPIMSSQANSSSQQHIGMPSSSKAGRGSTPTASRSSMKATDSDKPTRPSSKDSLKQKMLKKSEEAPKPSKSEEQLKALKSDFDGLRSLVTCKICDRLLYEPYIISCGHTYCYSCLCTWFVNNKARKTCPDCRTVVTQPPAPAYVIREMTVIFINRVELLPQGETIEQHSKWQKEEAEIVQQDKNNQDPRSGGLFKGCFKSNRLNAQPLRVVRDQEDGVDRCPMCSWELEDGECAQCGLFFDDNGELTWGDSFGGFSDMDETSEHDMSGEDIDAEMDMEDAFDGYDEPMDGWQGYLEDEGSYMMRRFLEHGIPPQAYGRQRRMTHSEAGSRRSYSHSIVSDMYTDEMDTVEEEDEEGLDEDSSMNDFIDDGEAESTTSPSASSTPGQTPQPPTNRSRFQGRVRRIVESEASSTISSVPEEDEEDEGPIRRGQRNRAQTRILNRANGSRRATGPASSTSTEASAPQELDEDTQALLESDGWVLQHDGPDDEIDDDDSDGGRTTVGWDTTAISNDRLRMAGSLTPTADRPRPNAPIRPPSRVGNSPFMDGSRGLRRRSSILSTSTVHYEDGEADDDDSDQDGDITMAMNALRSRRSRAQMRTSATFNNPNSRFANRGLSQGDAIDLDTDDNSDTSQQPGNRRSTPRTRRQEYNPRISWMFANHQRALQEFQRAGSLLDQEPRSTTPIARPRTANRNRASPAPPFSPFMPPGDAPTRLRTPLMDASSNNGVLGRGAATSPTSRSATAPTLTAASGADNILRTDRAVSIGSASNTSAVLTPPSNRSNSQPSVNSISQAQAAAAIDMIDRPPSRVSARPPSASGRRGSAAFSPVYPSFGHPNVGLNMGGRIFQTQRGNPWGAFVQPNGIRTRNSRPTLRDQSSTATLRAANSRANMRDGANPSQGMRSQASRIDLRHQPSRRRLNNQASTRTLRASEHARPPQSPTTTVGVATSPAARPSRFTQDERESRARELINNRMRELGATYQPGTHPARTNPFAPGFRRPSISSEAQPTTAATNAPTHARNGSDESIVSINSSATANPTPSSPNLNRRRSNRNMAATPPAGVFSPTQATFSPPRTAYPNEYLRARQGSLTGGSPAYESPLNANTRGMSPMVAAGNSGRF</sequence>
<keyword evidence="3" id="KW-0862">Zinc</keyword>
<feature type="region of interest" description="Disordered" evidence="5">
    <location>
        <begin position="994"/>
        <end position="1092"/>
    </location>
</feature>
<feature type="compositionally biased region" description="Low complexity" evidence="5">
    <location>
        <begin position="749"/>
        <end position="765"/>
    </location>
</feature>
<feature type="compositionally biased region" description="Low complexity" evidence="5">
    <location>
        <begin position="808"/>
        <end position="818"/>
    </location>
</feature>
<evidence type="ECO:0000256" key="3">
    <source>
        <dbReference type="ARBA" id="ARBA00022833"/>
    </source>
</evidence>
<dbReference type="CDD" id="cd16568">
    <property type="entry name" value="RING-HC_ScPSH1-like"/>
    <property type="match status" value="1"/>
</dbReference>
<feature type="region of interest" description="Disordered" evidence="5">
    <location>
        <begin position="1106"/>
        <end position="1137"/>
    </location>
</feature>
<protein>
    <recommendedName>
        <fullName evidence="6">RING-type domain-containing protein</fullName>
    </recommendedName>
</protein>
<keyword evidence="8" id="KW-1185">Reference proteome</keyword>
<gene>
    <name evidence="7" type="ORF">K469DRAFT_606335</name>
</gene>
<organism evidence="7 8">
    <name type="scientific">Zopfia rhizophila CBS 207.26</name>
    <dbReference type="NCBI Taxonomy" id="1314779"/>
    <lineage>
        <taxon>Eukaryota</taxon>
        <taxon>Fungi</taxon>
        <taxon>Dikarya</taxon>
        <taxon>Ascomycota</taxon>
        <taxon>Pezizomycotina</taxon>
        <taxon>Dothideomycetes</taxon>
        <taxon>Dothideomycetes incertae sedis</taxon>
        <taxon>Zopfiaceae</taxon>
        <taxon>Zopfia</taxon>
    </lineage>
</organism>
<feature type="region of interest" description="Disordered" evidence="5">
    <location>
        <begin position="876"/>
        <end position="982"/>
    </location>
</feature>